<keyword evidence="3" id="KW-1185">Reference proteome</keyword>
<reference evidence="2 3" key="1">
    <citation type="submission" date="2019-03" db="EMBL/GenBank/DDBJ databases">
        <title>Draft genome sequences of novel Actinobacteria.</title>
        <authorList>
            <person name="Sahin N."/>
            <person name="Ay H."/>
            <person name="Saygin H."/>
        </authorList>
    </citation>
    <scope>NUCLEOTIDE SEQUENCE [LARGE SCALE GENOMIC DNA]</scope>
    <source>
        <strain evidence="2 3">H3C3</strain>
    </source>
</reference>
<proteinExistence type="predicted"/>
<evidence type="ECO:0000313" key="2">
    <source>
        <dbReference type="EMBL" id="TDD75076.1"/>
    </source>
</evidence>
<evidence type="ECO:0000313" key="3">
    <source>
        <dbReference type="Proteomes" id="UP000294513"/>
    </source>
</evidence>
<comment type="caution">
    <text evidence="2">The sequence shown here is derived from an EMBL/GenBank/DDBJ whole genome shotgun (WGS) entry which is preliminary data.</text>
</comment>
<organism evidence="2 3">
    <name type="scientific">Actinomadura rubrisoli</name>
    <dbReference type="NCBI Taxonomy" id="2530368"/>
    <lineage>
        <taxon>Bacteria</taxon>
        <taxon>Bacillati</taxon>
        <taxon>Actinomycetota</taxon>
        <taxon>Actinomycetes</taxon>
        <taxon>Streptosporangiales</taxon>
        <taxon>Thermomonosporaceae</taxon>
        <taxon>Actinomadura</taxon>
    </lineage>
</organism>
<feature type="region of interest" description="Disordered" evidence="1">
    <location>
        <begin position="1"/>
        <end position="22"/>
    </location>
</feature>
<dbReference type="AlphaFoldDB" id="A0A4R5ATR0"/>
<dbReference type="Proteomes" id="UP000294513">
    <property type="component" value="Unassembled WGS sequence"/>
</dbReference>
<dbReference type="EMBL" id="SMKU01000228">
    <property type="protein sequence ID" value="TDD75076.1"/>
    <property type="molecule type" value="Genomic_DNA"/>
</dbReference>
<feature type="non-terminal residue" evidence="2">
    <location>
        <position position="86"/>
    </location>
</feature>
<dbReference type="RefSeq" id="WP_131899906.1">
    <property type="nucleotide sequence ID" value="NZ_SMKU01000228.1"/>
</dbReference>
<sequence length="86" mass="8795">MRGHEDEGRTVAGRPARRPPGGKALARLVQQLAGVGLVGEAQATAAQALPEADEATVRRLVAGAAGLAEDDLGGADEERLERLGAE</sequence>
<gene>
    <name evidence="2" type="ORF">E1298_31960</name>
</gene>
<evidence type="ECO:0000256" key="1">
    <source>
        <dbReference type="SAM" id="MobiDB-lite"/>
    </source>
</evidence>
<name>A0A4R5ATR0_9ACTN</name>
<accession>A0A4R5ATR0</accession>
<protein>
    <submittedName>
        <fullName evidence="2">Uncharacterized protein</fullName>
    </submittedName>
</protein>